<dbReference type="SUPFAM" id="SSF51735">
    <property type="entry name" value="NAD(P)-binding Rossmann-fold domains"/>
    <property type="match status" value="1"/>
</dbReference>
<dbReference type="Proteomes" id="UP001069802">
    <property type="component" value="Unassembled WGS sequence"/>
</dbReference>
<name>A0ABT4LKA3_9PROT</name>
<dbReference type="EMBL" id="JAPWGY010000003">
    <property type="protein sequence ID" value="MCZ4281542.1"/>
    <property type="molecule type" value="Genomic_DNA"/>
</dbReference>
<reference evidence="2" key="1">
    <citation type="submission" date="2022-12" db="EMBL/GenBank/DDBJ databases">
        <title>Bacterial isolates from different developmental stages of Nematostella vectensis.</title>
        <authorList>
            <person name="Fraune S."/>
        </authorList>
    </citation>
    <scope>NUCLEOTIDE SEQUENCE</scope>
    <source>
        <strain evidence="2">G21630-S1</strain>
    </source>
</reference>
<evidence type="ECO:0000313" key="3">
    <source>
        <dbReference type="Proteomes" id="UP001069802"/>
    </source>
</evidence>
<dbReference type="InterPro" id="IPR036291">
    <property type="entry name" value="NAD(P)-bd_dom_sf"/>
</dbReference>
<comment type="caution">
    <text evidence="2">The sequence shown here is derived from an EMBL/GenBank/DDBJ whole genome shotgun (WGS) entry which is preliminary data.</text>
</comment>
<keyword evidence="3" id="KW-1185">Reference proteome</keyword>
<dbReference type="PANTHER" id="PTHR12126">
    <property type="entry name" value="NADH-UBIQUINONE OXIDOREDUCTASE 39 KDA SUBUNIT-RELATED"/>
    <property type="match status" value="1"/>
</dbReference>
<dbReference type="RefSeq" id="WP_269423690.1">
    <property type="nucleotide sequence ID" value="NZ_JAPWGY010000003.1"/>
</dbReference>
<sequence>MQKLKRREEQVVTVFGGSGFVGRYVVALLARDGWRIRVAVRDPQKAAFLKACGDVGQVVPLAVDVSDPASVARIVQDSSVVINLIGILLEQGKQRFDLLQARVPGTVAAAAQKAGARTLIQMSAIGADLNSPSRYGRSKAEGEVAARAAFPSAVIIRPSIVFGPEDDFFNRFARMAQVSPFLPLVGGGNTWFQPVYVGDVAEAIRKIVLHPDKYSGEIYELGGPRVMTFRECLELLLREVRLNRLLVGLPFWLARVMSVFMTVLPNPPLTLDQLKMLEKDNVVSDQAKHLEDLGVKPVDPHLILSDYLSRYRDGGRKN</sequence>
<evidence type="ECO:0000313" key="2">
    <source>
        <dbReference type="EMBL" id="MCZ4281542.1"/>
    </source>
</evidence>
<proteinExistence type="predicted"/>
<dbReference type="PANTHER" id="PTHR12126:SF11">
    <property type="entry name" value="NADH DEHYDROGENASE [UBIQUINONE] 1 ALPHA SUBCOMPLEX SUBUNIT 9, MITOCHONDRIAL"/>
    <property type="match status" value="1"/>
</dbReference>
<dbReference type="Pfam" id="PF01370">
    <property type="entry name" value="Epimerase"/>
    <property type="match status" value="1"/>
</dbReference>
<feature type="domain" description="NAD-dependent epimerase/dehydratase" evidence="1">
    <location>
        <begin position="12"/>
        <end position="222"/>
    </location>
</feature>
<dbReference type="InterPro" id="IPR001509">
    <property type="entry name" value="Epimerase_deHydtase"/>
</dbReference>
<protein>
    <submittedName>
        <fullName evidence="2">Complex I NDUFA9 subunit family protein</fullName>
    </submittedName>
</protein>
<accession>A0ABT4LKA3</accession>
<evidence type="ECO:0000259" key="1">
    <source>
        <dbReference type="Pfam" id="PF01370"/>
    </source>
</evidence>
<gene>
    <name evidence="2" type="ORF">O4H49_12185</name>
</gene>
<dbReference type="InterPro" id="IPR051207">
    <property type="entry name" value="ComplexI_NDUFA9_subunit"/>
</dbReference>
<dbReference type="Gene3D" id="3.40.50.720">
    <property type="entry name" value="NAD(P)-binding Rossmann-like Domain"/>
    <property type="match status" value="1"/>
</dbReference>
<organism evidence="2 3">
    <name type="scientific">Kiloniella laminariae</name>
    <dbReference type="NCBI Taxonomy" id="454162"/>
    <lineage>
        <taxon>Bacteria</taxon>
        <taxon>Pseudomonadati</taxon>
        <taxon>Pseudomonadota</taxon>
        <taxon>Alphaproteobacteria</taxon>
        <taxon>Rhodospirillales</taxon>
        <taxon>Kiloniellaceae</taxon>
        <taxon>Kiloniella</taxon>
    </lineage>
</organism>
<dbReference type="CDD" id="cd05271">
    <property type="entry name" value="NDUFA9_like_SDR_a"/>
    <property type="match status" value="1"/>
</dbReference>